<keyword evidence="1" id="KW-0472">Membrane</keyword>
<keyword evidence="1" id="KW-1133">Transmembrane helix</keyword>
<evidence type="ECO:0008006" key="4">
    <source>
        <dbReference type="Google" id="ProtNLM"/>
    </source>
</evidence>
<proteinExistence type="predicted"/>
<evidence type="ECO:0000313" key="2">
    <source>
        <dbReference type="EMBL" id="MFC4294401.1"/>
    </source>
</evidence>
<evidence type="ECO:0000256" key="1">
    <source>
        <dbReference type="SAM" id="Phobius"/>
    </source>
</evidence>
<dbReference type="EMBL" id="JBHSDR010000003">
    <property type="protein sequence ID" value="MFC4294401.1"/>
    <property type="molecule type" value="Genomic_DNA"/>
</dbReference>
<gene>
    <name evidence="2" type="ORF">ACFO0A_04935</name>
</gene>
<feature type="transmembrane region" description="Helical" evidence="1">
    <location>
        <begin position="28"/>
        <end position="50"/>
    </location>
</feature>
<keyword evidence="3" id="KW-1185">Reference proteome</keyword>
<keyword evidence="1" id="KW-0812">Transmembrane</keyword>
<evidence type="ECO:0000313" key="3">
    <source>
        <dbReference type="Proteomes" id="UP001595828"/>
    </source>
</evidence>
<accession>A0ABV8RQ49</accession>
<protein>
    <recommendedName>
        <fullName evidence="4">Cytochrome C oxidase assembly protein</fullName>
    </recommendedName>
</protein>
<sequence>MNDIHEPPVISEAEMAAYRARQRGRNRVMGLVLGGLAILFFAITMAKLGLKASGQG</sequence>
<organism evidence="2 3">
    <name type="scientific">Novosphingobium tardum</name>
    <dbReference type="NCBI Taxonomy" id="1538021"/>
    <lineage>
        <taxon>Bacteria</taxon>
        <taxon>Pseudomonadati</taxon>
        <taxon>Pseudomonadota</taxon>
        <taxon>Alphaproteobacteria</taxon>
        <taxon>Sphingomonadales</taxon>
        <taxon>Sphingomonadaceae</taxon>
        <taxon>Novosphingobium</taxon>
    </lineage>
</organism>
<name>A0ABV8RQ49_9SPHN</name>
<reference evidence="3" key="1">
    <citation type="journal article" date="2019" name="Int. J. Syst. Evol. Microbiol.">
        <title>The Global Catalogue of Microorganisms (GCM) 10K type strain sequencing project: providing services to taxonomists for standard genome sequencing and annotation.</title>
        <authorList>
            <consortium name="The Broad Institute Genomics Platform"/>
            <consortium name="The Broad Institute Genome Sequencing Center for Infectious Disease"/>
            <person name="Wu L."/>
            <person name="Ma J."/>
        </authorList>
    </citation>
    <scope>NUCLEOTIDE SEQUENCE [LARGE SCALE GENOMIC DNA]</scope>
    <source>
        <strain evidence="3">CGMCC 1.12989</strain>
    </source>
</reference>
<comment type="caution">
    <text evidence="2">The sequence shown here is derived from an EMBL/GenBank/DDBJ whole genome shotgun (WGS) entry which is preliminary data.</text>
</comment>
<dbReference type="Proteomes" id="UP001595828">
    <property type="component" value="Unassembled WGS sequence"/>
</dbReference>
<dbReference type="RefSeq" id="WP_379537853.1">
    <property type="nucleotide sequence ID" value="NZ_JBHSDR010000003.1"/>
</dbReference>